<gene>
    <name evidence="4" type="ORF">EC973_002173</name>
</gene>
<accession>A0A8H7BMZ3</accession>
<evidence type="ECO:0000256" key="1">
    <source>
        <dbReference type="ARBA" id="ARBA00006111"/>
    </source>
</evidence>
<comment type="caution">
    <text evidence="4">The sequence shown here is derived from an EMBL/GenBank/DDBJ whole genome shotgun (WGS) entry which is preliminary data.</text>
</comment>
<proteinExistence type="inferred from homology"/>
<keyword evidence="2" id="KW-0175">Coiled coil</keyword>
<dbReference type="InterPro" id="IPR017246">
    <property type="entry name" value="Snapin"/>
</dbReference>
<dbReference type="EMBL" id="JABAYA010000159">
    <property type="protein sequence ID" value="KAF7723235.1"/>
    <property type="molecule type" value="Genomic_DNA"/>
</dbReference>
<dbReference type="GO" id="GO:0031083">
    <property type="term" value="C:BLOC-1 complex"/>
    <property type="evidence" value="ECO:0007669"/>
    <property type="project" value="InterPro"/>
</dbReference>
<reference evidence="4" key="1">
    <citation type="submission" date="2020-01" db="EMBL/GenBank/DDBJ databases">
        <title>Genome Sequencing of Three Apophysomyces-Like Fungal Strains Confirms a Novel Fungal Genus in the Mucoromycota with divergent Burkholderia-like Endosymbiotic Bacteria.</title>
        <authorList>
            <person name="Stajich J.E."/>
            <person name="Macias A.M."/>
            <person name="Carter-House D."/>
            <person name="Lovett B."/>
            <person name="Kasson L.R."/>
            <person name="Berry K."/>
            <person name="Grigoriev I."/>
            <person name="Chang Y."/>
            <person name="Spatafora J."/>
            <person name="Kasson M.T."/>
        </authorList>
    </citation>
    <scope>NUCLEOTIDE SEQUENCE</scope>
    <source>
        <strain evidence="4">NRRL A-21654</strain>
    </source>
</reference>
<dbReference type="GO" id="GO:0006886">
    <property type="term" value="P:intracellular protein transport"/>
    <property type="evidence" value="ECO:0007669"/>
    <property type="project" value="InterPro"/>
</dbReference>
<dbReference type="GO" id="GO:0099078">
    <property type="term" value="C:BORC complex"/>
    <property type="evidence" value="ECO:0007669"/>
    <property type="project" value="TreeGrafter"/>
</dbReference>
<dbReference type="Proteomes" id="UP000605846">
    <property type="component" value="Unassembled WGS sequence"/>
</dbReference>
<dbReference type="OrthoDB" id="5399166at2759"/>
<keyword evidence="5" id="KW-1185">Reference proteome</keyword>
<evidence type="ECO:0000256" key="2">
    <source>
        <dbReference type="ARBA" id="ARBA00023054"/>
    </source>
</evidence>
<dbReference type="PANTHER" id="PTHR31305">
    <property type="entry name" value="SNARE-ASSOCIATED PROTEIN SNAPIN"/>
    <property type="match status" value="1"/>
</dbReference>
<dbReference type="GO" id="GO:0000149">
    <property type="term" value="F:SNARE binding"/>
    <property type="evidence" value="ECO:0007669"/>
    <property type="project" value="TreeGrafter"/>
</dbReference>
<comment type="similarity">
    <text evidence="1">Belongs to the SNAPIN family.</text>
</comment>
<sequence length="119" mass="13025">MADSTERASDVVADNEQTAEITGNHLSNGISSLLGSVVTDMDNAIVQTQHSQDELGKEIERLLAELELFTDIAEPPRLQPALEKLADARKRLTAANKSMQQTYARVKRIQAQLLPSAPQ</sequence>
<dbReference type="GO" id="GO:0032418">
    <property type="term" value="P:lysosome localization"/>
    <property type="evidence" value="ECO:0007669"/>
    <property type="project" value="TreeGrafter"/>
</dbReference>
<dbReference type="AlphaFoldDB" id="A0A8H7BMZ3"/>
<dbReference type="Pfam" id="PF14712">
    <property type="entry name" value="Snapin_Pallidin"/>
    <property type="match status" value="1"/>
</dbReference>
<name>A0A8H7BMZ3_9FUNG</name>
<evidence type="ECO:0000256" key="3">
    <source>
        <dbReference type="ARBA" id="ARBA00033330"/>
    </source>
</evidence>
<dbReference type="InterPro" id="IPR028119">
    <property type="entry name" value="Snapin/Pallidin/Snn1"/>
</dbReference>
<dbReference type="PANTHER" id="PTHR31305:SF2">
    <property type="entry name" value="SNARE-ASSOCIATED PROTEIN SNAPIN"/>
    <property type="match status" value="1"/>
</dbReference>
<protein>
    <recommendedName>
        <fullName evidence="3">Biogenesis of lysosome-related organelles complex 1 subunit 7</fullName>
    </recommendedName>
</protein>
<evidence type="ECO:0000313" key="4">
    <source>
        <dbReference type="EMBL" id="KAF7723235.1"/>
    </source>
</evidence>
<evidence type="ECO:0000313" key="5">
    <source>
        <dbReference type="Proteomes" id="UP000605846"/>
    </source>
</evidence>
<organism evidence="4 5">
    <name type="scientific">Apophysomyces ossiformis</name>
    <dbReference type="NCBI Taxonomy" id="679940"/>
    <lineage>
        <taxon>Eukaryota</taxon>
        <taxon>Fungi</taxon>
        <taxon>Fungi incertae sedis</taxon>
        <taxon>Mucoromycota</taxon>
        <taxon>Mucoromycotina</taxon>
        <taxon>Mucoromycetes</taxon>
        <taxon>Mucorales</taxon>
        <taxon>Mucorineae</taxon>
        <taxon>Mucoraceae</taxon>
        <taxon>Apophysomyces</taxon>
    </lineage>
</organism>